<sequence length="496" mass="56300">MVANAKDCRIVWLKSIVCLIPMFIKPDGGGFPVKEGSISSGPTPIVVPPEHAAWTLVLCFDGTDDQLDADNSSVIEFFSMLTKDNPDRQMVYYQAGIGTYTPLQIATPLFAKFSKTLDEAIAWNLDAHIMGGYEFLMQNYKAGDRICIFGFSRSAYTARCLARMIHKIGLLPVCNHQQVPFAYKMYTHPDKLGWNQSNAFKRAFSIDVGIEFVGVWDTVNSVGLILRCLPSTTSNTIISNLWNRPNDNEKTISVTDQHVELIKQKAGLHPSESRLHALERQYGVERLKVMNIDEMVLCLPLVWFAGYHCDVGGGSVANGAKPVLARIPLWWMIRKTFKRKTGIMFHTDRLKLIGLSPFSLYPLVYHTHQPYLSLRHSPSSPSPKPLEEPIYDAAKSFPTESEEELDLHNALAPIYDQLSLSWWWWILEVIPLMQRRQRSDDVWVTWFAWNWGWGRVIPGQGKKGVRFHRSVKARMDAQGGYSPKVNLDLGRVTWVD</sequence>
<evidence type="ECO:0000313" key="3">
    <source>
        <dbReference type="Proteomes" id="UP000001194"/>
    </source>
</evidence>
<dbReference type="GeneID" id="6071762"/>
<dbReference type="Pfam" id="PF09994">
    <property type="entry name" value="T6SS_Tle1-like_cat"/>
    <property type="match status" value="1"/>
</dbReference>
<gene>
    <name evidence="2" type="ORF">LACBIDRAFT_308533</name>
</gene>
<dbReference type="InParanoid" id="B0CWK7"/>
<dbReference type="PANTHER" id="PTHR33840:SF2">
    <property type="entry name" value="TLE1 PHOSPHOLIPASE DOMAIN-CONTAINING PROTEIN"/>
    <property type="match status" value="1"/>
</dbReference>
<dbReference type="HOGENOM" id="CLU_005049_5_0_1"/>
<dbReference type="InterPro" id="IPR018712">
    <property type="entry name" value="Tle1-like_cat"/>
</dbReference>
<feature type="domain" description="T6SS Phospholipase effector Tle1-like catalytic" evidence="1">
    <location>
        <begin position="55"/>
        <end position="334"/>
    </location>
</feature>
<protein>
    <submittedName>
        <fullName evidence="2">Predicted protein</fullName>
    </submittedName>
</protein>
<organism evidence="3">
    <name type="scientific">Laccaria bicolor (strain S238N-H82 / ATCC MYA-4686)</name>
    <name type="common">Bicoloured deceiver</name>
    <name type="synonym">Laccaria laccata var. bicolor</name>
    <dbReference type="NCBI Taxonomy" id="486041"/>
    <lineage>
        <taxon>Eukaryota</taxon>
        <taxon>Fungi</taxon>
        <taxon>Dikarya</taxon>
        <taxon>Basidiomycota</taxon>
        <taxon>Agaricomycotina</taxon>
        <taxon>Agaricomycetes</taxon>
        <taxon>Agaricomycetidae</taxon>
        <taxon>Agaricales</taxon>
        <taxon>Agaricineae</taxon>
        <taxon>Hydnangiaceae</taxon>
        <taxon>Laccaria</taxon>
    </lineage>
</organism>
<dbReference type="RefSeq" id="XP_001875580.1">
    <property type="nucleotide sequence ID" value="XM_001875545.1"/>
</dbReference>
<proteinExistence type="predicted"/>
<reference evidence="2 3" key="1">
    <citation type="journal article" date="2008" name="Nature">
        <title>The genome of Laccaria bicolor provides insights into mycorrhizal symbiosis.</title>
        <authorList>
            <person name="Martin F."/>
            <person name="Aerts A."/>
            <person name="Ahren D."/>
            <person name="Brun A."/>
            <person name="Danchin E.G.J."/>
            <person name="Duchaussoy F."/>
            <person name="Gibon J."/>
            <person name="Kohler A."/>
            <person name="Lindquist E."/>
            <person name="Pereda V."/>
            <person name="Salamov A."/>
            <person name="Shapiro H.J."/>
            <person name="Wuyts J."/>
            <person name="Blaudez D."/>
            <person name="Buee M."/>
            <person name="Brokstein P."/>
            <person name="Canbaeck B."/>
            <person name="Cohen D."/>
            <person name="Courty P.E."/>
            <person name="Coutinho P.M."/>
            <person name="Delaruelle C."/>
            <person name="Detter J.C."/>
            <person name="Deveau A."/>
            <person name="DiFazio S."/>
            <person name="Duplessis S."/>
            <person name="Fraissinet-Tachet L."/>
            <person name="Lucic E."/>
            <person name="Frey-Klett P."/>
            <person name="Fourrey C."/>
            <person name="Feussner I."/>
            <person name="Gay G."/>
            <person name="Grimwood J."/>
            <person name="Hoegger P.J."/>
            <person name="Jain P."/>
            <person name="Kilaru S."/>
            <person name="Labbe J."/>
            <person name="Lin Y.C."/>
            <person name="Legue V."/>
            <person name="Le Tacon F."/>
            <person name="Marmeisse R."/>
            <person name="Melayah D."/>
            <person name="Montanini B."/>
            <person name="Muratet M."/>
            <person name="Nehls U."/>
            <person name="Niculita-Hirzel H."/>
            <person name="Oudot-Le Secq M.P."/>
            <person name="Peter M."/>
            <person name="Quesneville H."/>
            <person name="Rajashekar B."/>
            <person name="Reich M."/>
            <person name="Rouhier N."/>
            <person name="Schmutz J."/>
            <person name="Yin T."/>
            <person name="Chalot M."/>
            <person name="Henrissat B."/>
            <person name="Kuees U."/>
            <person name="Lucas S."/>
            <person name="Van de Peer Y."/>
            <person name="Podila G.K."/>
            <person name="Polle A."/>
            <person name="Pukkila P.J."/>
            <person name="Richardson P.M."/>
            <person name="Rouze P."/>
            <person name="Sanders I.R."/>
            <person name="Stajich J.E."/>
            <person name="Tunlid A."/>
            <person name="Tuskan G."/>
            <person name="Grigoriev I.V."/>
        </authorList>
    </citation>
    <scope>NUCLEOTIDE SEQUENCE [LARGE SCALE GENOMIC DNA]</scope>
    <source>
        <strain evidence="3">S238N-H82 / ATCC MYA-4686</strain>
    </source>
</reference>
<accession>B0CWK7</accession>
<dbReference type="OrthoDB" id="3162439at2759"/>
<name>B0CWK7_LACBS</name>
<dbReference type="EMBL" id="DS547093">
    <property type="protein sequence ID" value="EDR13082.1"/>
    <property type="molecule type" value="Genomic_DNA"/>
</dbReference>
<dbReference type="KEGG" id="lbc:LACBIDRAFT_308533"/>
<dbReference type="PANTHER" id="PTHR33840">
    <property type="match status" value="1"/>
</dbReference>
<evidence type="ECO:0000259" key="1">
    <source>
        <dbReference type="Pfam" id="PF09994"/>
    </source>
</evidence>
<keyword evidence="3" id="KW-1185">Reference proteome</keyword>
<evidence type="ECO:0000313" key="2">
    <source>
        <dbReference type="EMBL" id="EDR13082.1"/>
    </source>
</evidence>
<dbReference type="AlphaFoldDB" id="B0CWK7"/>
<dbReference type="Proteomes" id="UP000001194">
    <property type="component" value="Unassembled WGS sequence"/>
</dbReference>